<dbReference type="Pfam" id="PF11380">
    <property type="entry name" value="Stealth_CR2"/>
    <property type="match status" value="1"/>
</dbReference>
<gene>
    <name evidence="5" type="ORF">CLV88_109118</name>
</gene>
<dbReference type="InterPro" id="IPR047141">
    <property type="entry name" value="Stealth"/>
</dbReference>
<name>A0A2P8FAH8_9RHOB</name>
<evidence type="ECO:0000256" key="2">
    <source>
        <dbReference type="ARBA" id="ARBA00022679"/>
    </source>
</evidence>
<dbReference type="PANTHER" id="PTHR24045">
    <property type="match status" value="1"/>
</dbReference>
<evidence type="ECO:0000259" key="4">
    <source>
        <dbReference type="Pfam" id="PF11380"/>
    </source>
</evidence>
<dbReference type="AlphaFoldDB" id="A0A2P8FAH8"/>
<reference evidence="5 6" key="1">
    <citation type="submission" date="2018-03" db="EMBL/GenBank/DDBJ databases">
        <title>Genomic Encyclopedia of Archaeal and Bacterial Type Strains, Phase II (KMG-II): from individual species to whole genera.</title>
        <authorList>
            <person name="Goeker M."/>
        </authorList>
    </citation>
    <scope>NUCLEOTIDE SEQUENCE [LARGE SCALE GENOMIC DNA]</scope>
    <source>
        <strain evidence="5 6">DSM 100673</strain>
    </source>
</reference>
<dbReference type="Proteomes" id="UP000240418">
    <property type="component" value="Unassembled WGS sequence"/>
</dbReference>
<evidence type="ECO:0000256" key="3">
    <source>
        <dbReference type="ARBA" id="ARBA00023169"/>
    </source>
</evidence>
<organism evidence="5 6">
    <name type="scientific">Shimia abyssi</name>
    <dbReference type="NCBI Taxonomy" id="1662395"/>
    <lineage>
        <taxon>Bacteria</taxon>
        <taxon>Pseudomonadati</taxon>
        <taxon>Pseudomonadota</taxon>
        <taxon>Alphaproteobacteria</taxon>
        <taxon>Rhodobacterales</taxon>
        <taxon>Roseobacteraceae</taxon>
    </lineage>
</organism>
<evidence type="ECO:0000313" key="5">
    <source>
        <dbReference type="EMBL" id="PSL18733.1"/>
    </source>
</evidence>
<evidence type="ECO:0000256" key="1">
    <source>
        <dbReference type="ARBA" id="ARBA00007583"/>
    </source>
</evidence>
<keyword evidence="3" id="KW-0270">Exopolysaccharide synthesis</keyword>
<accession>A0A2P8FAH8</accession>
<dbReference type="RefSeq" id="WP_165798905.1">
    <property type="nucleotide sequence ID" value="NZ_PYGJ01000009.1"/>
</dbReference>
<protein>
    <submittedName>
        <fullName evidence="5">Stealth protein CR2</fullName>
    </submittedName>
</protein>
<keyword evidence="6" id="KW-1185">Reference proteome</keyword>
<keyword evidence="2" id="KW-0808">Transferase</keyword>
<comment type="similarity">
    <text evidence="1">Belongs to the stealth family.</text>
</comment>
<dbReference type="EMBL" id="PYGJ01000009">
    <property type="protein sequence ID" value="PSL18733.1"/>
    <property type="molecule type" value="Genomic_DNA"/>
</dbReference>
<comment type="caution">
    <text evidence="5">The sequence shown here is derived from an EMBL/GenBank/DDBJ whole genome shotgun (WGS) entry which is preliminary data.</text>
</comment>
<evidence type="ECO:0000313" key="6">
    <source>
        <dbReference type="Proteomes" id="UP000240418"/>
    </source>
</evidence>
<dbReference type="InterPro" id="IPR021520">
    <property type="entry name" value="Stealth_CR2"/>
</dbReference>
<dbReference type="PANTHER" id="PTHR24045:SF0">
    <property type="entry name" value="N-ACETYLGLUCOSAMINE-1-PHOSPHOTRANSFERASE SUBUNITS ALPHA_BETA"/>
    <property type="match status" value="1"/>
</dbReference>
<sequence length="329" mass="38312">MTSPAPSQTTLPDFADNTMDVVIMWVDDQFPGYQDTFSQYSETSHDKNPNRTRDNLELLRFNLRALDAFLPQMRNLYLFTMRPQVPDWLKTDHPNLRVVHHDEVADPAILPTFNSFSIMSHVHLLPGLSEHYLFLEDDMMLTRPDVLEVLQRDGLPLSMFRGKITRNADELHPERDGPWNHALANANRILNAAYAPSPREYAFHGPRLFQKSQVAALAETFSDAFAQTRATRFRDGSNIPLEYFYPHAMVDQGLAHKATRAETDAVEGYASLENFLPWTWFQLWKLKRQRPFSYTLNDSFGSRPNPRVERYVKSWLNREFPNPSRFERH</sequence>
<dbReference type="GO" id="GO:0016772">
    <property type="term" value="F:transferase activity, transferring phosphorus-containing groups"/>
    <property type="evidence" value="ECO:0007669"/>
    <property type="project" value="InterPro"/>
</dbReference>
<dbReference type="GO" id="GO:0000271">
    <property type="term" value="P:polysaccharide biosynthetic process"/>
    <property type="evidence" value="ECO:0007669"/>
    <property type="project" value="UniProtKB-KW"/>
</dbReference>
<proteinExistence type="inferred from homology"/>
<feature type="domain" description="Stealth protein CR2 conserved region 2" evidence="4">
    <location>
        <begin position="55"/>
        <end position="144"/>
    </location>
</feature>